<protein>
    <submittedName>
        <fullName evidence="2">Transposase</fullName>
    </submittedName>
</protein>
<dbReference type="InterPro" id="IPR002514">
    <property type="entry name" value="Transposase_8"/>
</dbReference>
<dbReference type="GO" id="GO:0004803">
    <property type="term" value="F:transposase activity"/>
    <property type="evidence" value="ECO:0007669"/>
    <property type="project" value="InterPro"/>
</dbReference>
<dbReference type="Proteomes" id="UP001139238">
    <property type="component" value="Unassembled WGS sequence"/>
</dbReference>
<proteinExistence type="inferred from homology"/>
<name>A0A9X2A6A8_9GAMM</name>
<evidence type="ECO:0000313" key="2">
    <source>
        <dbReference type="EMBL" id="MCG8148669.1"/>
    </source>
</evidence>
<dbReference type="AlphaFoldDB" id="A0A9X2A6A8"/>
<dbReference type="SUPFAM" id="SSF46689">
    <property type="entry name" value="Homeodomain-like"/>
    <property type="match status" value="1"/>
</dbReference>
<evidence type="ECO:0000256" key="1">
    <source>
        <dbReference type="ARBA" id="ARBA00009964"/>
    </source>
</evidence>
<dbReference type="GO" id="GO:0003677">
    <property type="term" value="F:DNA binding"/>
    <property type="evidence" value="ECO:0007669"/>
    <property type="project" value="InterPro"/>
</dbReference>
<comment type="caution">
    <text evidence="2">The sequence shown here is derived from an EMBL/GenBank/DDBJ whole genome shotgun (WGS) entry which is preliminary data.</text>
</comment>
<comment type="similarity">
    <text evidence="1">Belongs to the transposase 8 family.</text>
</comment>
<accession>A0A9X2A6A8</accession>
<dbReference type="Pfam" id="PF01527">
    <property type="entry name" value="HTH_Tnp_1"/>
    <property type="match status" value="1"/>
</dbReference>
<sequence>MATNKPRRKTYRDEFKEFLVQEAISSGRSIASIARDNGINRGRSKLCVK</sequence>
<dbReference type="InterPro" id="IPR009057">
    <property type="entry name" value="Homeodomain-like_sf"/>
</dbReference>
<gene>
    <name evidence="2" type="ORF">H9W84_11155</name>
</gene>
<dbReference type="EMBL" id="JACSYB010000003">
    <property type="protein sequence ID" value="MCG8148669.1"/>
    <property type="molecule type" value="Genomic_DNA"/>
</dbReference>
<dbReference type="GO" id="GO:0006313">
    <property type="term" value="P:DNA transposition"/>
    <property type="evidence" value="ECO:0007669"/>
    <property type="project" value="InterPro"/>
</dbReference>
<keyword evidence="3" id="KW-1185">Reference proteome</keyword>
<evidence type="ECO:0000313" key="3">
    <source>
        <dbReference type="Proteomes" id="UP001139238"/>
    </source>
</evidence>
<organism evidence="2 3">
    <name type="scientific">Moraxella tetraodonis</name>
    <dbReference type="NCBI Taxonomy" id="2767221"/>
    <lineage>
        <taxon>Bacteria</taxon>
        <taxon>Pseudomonadati</taxon>
        <taxon>Pseudomonadota</taxon>
        <taxon>Gammaproteobacteria</taxon>
        <taxon>Moraxellales</taxon>
        <taxon>Moraxellaceae</taxon>
        <taxon>Moraxella</taxon>
    </lineage>
</organism>
<reference evidence="2" key="1">
    <citation type="submission" date="2021-08" db="EMBL/GenBank/DDBJ databases">
        <title>Complete genome sequence of Moraxella sp strain PS-22.</title>
        <authorList>
            <person name="Das S.K."/>
        </authorList>
    </citation>
    <scope>NUCLEOTIDE SEQUENCE</scope>
    <source>
        <strain evidence="2">PS-22</strain>
    </source>
</reference>